<evidence type="ECO:0000256" key="4">
    <source>
        <dbReference type="ARBA" id="ARBA00022840"/>
    </source>
</evidence>
<dbReference type="InterPro" id="IPR003593">
    <property type="entry name" value="AAA+_ATPase"/>
</dbReference>
<name>A0A366HWC3_9BACT</name>
<dbReference type="SMART" id="SM00382">
    <property type="entry name" value="AAA"/>
    <property type="match status" value="1"/>
</dbReference>
<keyword evidence="7" id="KW-1185">Reference proteome</keyword>
<dbReference type="PANTHER" id="PTHR43335:SF4">
    <property type="entry name" value="ABC TRANSPORTER, ATP-BINDING PROTEIN"/>
    <property type="match status" value="1"/>
</dbReference>
<evidence type="ECO:0000313" key="6">
    <source>
        <dbReference type="EMBL" id="RBP48210.1"/>
    </source>
</evidence>
<dbReference type="RefSeq" id="WP_113957081.1">
    <property type="nucleotide sequence ID" value="NZ_QNRR01000001.1"/>
</dbReference>
<dbReference type="Gene3D" id="3.40.50.300">
    <property type="entry name" value="P-loop containing nucleotide triphosphate hydrolases"/>
    <property type="match status" value="1"/>
</dbReference>
<keyword evidence="3" id="KW-0547">Nucleotide-binding</keyword>
<dbReference type="EMBL" id="QNRR01000001">
    <property type="protein sequence ID" value="RBP48210.1"/>
    <property type="molecule type" value="Genomic_DNA"/>
</dbReference>
<dbReference type="OrthoDB" id="9804819at2"/>
<dbReference type="InterPro" id="IPR017871">
    <property type="entry name" value="ABC_transporter-like_CS"/>
</dbReference>
<comment type="similarity">
    <text evidence="1">Belongs to the ABC transporter superfamily.</text>
</comment>
<dbReference type="InterPro" id="IPR003439">
    <property type="entry name" value="ABC_transporter-like_ATP-bd"/>
</dbReference>
<protein>
    <submittedName>
        <fullName evidence="6">ABC-2 type transport system ATP-binding protein</fullName>
    </submittedName>
</protein>
<dbReference type="SUPFAM" id="SSF52540">
    <property type="entry name" value="P-loop containing nucleoside triphosphate hydrolases"/>
    <property type="match status" value="1"/>
</dbReference>
<dbReference type="PROSITE" id="PS50893">
    <property type="entry name" value="ABC_TRANSPORTER_2"/>
    <property type="match status" value="1"/>
</dbReference>
<dbReference type="Proteomes" id="UP000253426">
    <property type="component" value="Unassembled WGS sequence"/>
</dbReference>
<keyword evidence="4 6" id="KW-0067">ATP-binding</keyword>
<organism evidence="6 7">
    <name type="scientific">Roseimicrobium gellanilyticum</name>
    <dbReference type="NCBI Taxonomy" id="748857"/>
    <lineage>
        <taxon>Bacteria</taxon>
        <taxon>Pseudomonadati</taxon>
        <taxon>Verrucomicrobiota</taxon>
        <taxon>Verrucomicrobiia</taxon>
        <taxon>Verrucomicrobiales</taxon>
        <taxon>Verrucomicrobiaceae</taxon>
        <taxon>Roseimicrobium</taxon>
    </lineage>
</organism>
<gene>
    <name evidence="6" type="ORF">DES53_1011011</name>
</gene>
<dbReference type="GO" id="GO:0016887">
    <property type="term" value="F:ATP hydrolysis activity"/>
    <property type="evidence" value="ECO:0007669"/>
    <property type="project" value="InterPro"/>
</dbReference>
<evidence type="ECO:0000256" key="2">
    <source>
        <dbReference type="ARBA" id="ARBA00022448"/>
    </source>
</evidence>
<dbReference type="InterPro" id="IPR027417">
    <property type="entry name" value="P-loop_NTPase"/>
</dbReference>
<evidence type="ECO:0000313" key="7">
    <source>
        <dbReference type="Proteomes" id="UP000253426"/>
    </source>
</evidence>
<feature type="domain" description="ABC transporter" evidence="5">
    <location>
        <begin position="12"/>
        <end position="246"/>
    </location>
</feature>
<reference evidence="6 7" key="1">
    <citation type="submission" date="2018-06" db="EMBL/GenBank/DDBJ databases">
        <title>Genomic Encyclopedia of Type Strains, Phase IV (KMG-IV): sequencing the most valuable type-strain genomes for metagenomic binning, comparative biology and taxonomic classification.</title>
        <authorList>
            <person name="Goeker M."/>
        </authorList>
    </citation>
    <scope>NUCLEOTIDE SEQUENCE [LARGE SCALE GENOMIC DNA]</scope>
    <source>
        <strain evidence="6 7">DSM 25532</strain>
    </source>
</reference>
<proteinExistence type="inferred from homology"/>
<dbReference type="PROSITE" id="PS00211">
    <property type="entry name" value="ABC_TRANSPORTER_1"/>
    <property type="match status" value="1"/>
</dbReference>
<evidence type="ECO:0000256" key="3">
    <source>
        <dbReference type="ARBA" id="ARBA00022741"/>
    </source>
</evidence>
<evidence type="ECO:0000259" key="5">
    <source>
        <dbReference type="PROSITE" id="PS50893"/>
    </source>
</evidence>
<dbReference type="PANTHER" id="PTHR43335">
    <property type="entry name" value="ABC TRANSPORTER, ATP-BINDING PROTEIN"/>
    <property type="match status" value="1"/>
</dbReference>
<evidence type="ECO:0000256" key="1">
    <source>
        <dbReference type="ARBA" id="ARBA00005417"/>
    </source>
</evidence>
<dbReference type="AlphaFoldDB" id="A0A366HWC3"/>
<comment type="caution">
    <text evidence="6">The sequence shown here is derived from an EMBL/GenBank/DDBJ whole genome shotgun (WGS) entry which is preliminary data.</text>
</comment>
<sequence length="295" mass="32466">MESPSQASPFAVEVEHLTKTFKTGFRNKPLVAVRDLSFSVHQGEVYGLIGPNGCGKSTTMKVMLGLLRATQGTVRVFGESSEQVAGRADIGFLPENPYFYKHLNGRETLLFYGKLCGLRGSELKDRTEEMLKLTGLQHAADRRVGGYSKGMLQRVGLGQALIHGPRLLILDEPTAGVDPVASRRIRDLILELKERGITIVVTSHLLEQMQQVCDRVGIMSNGSMVREGNLDDLISVENQTEILLENASPQTLAAIRELVAKEGAKARIVSMEKPRTTLEKLFLECTTQTGEEDKS</sequence>
<dbReference type="Pfam" id="PF00005">
    <property type="entry name" value="ABC_tran"/>
    <property type="match status" value="1"/>
</dbReference>
<dbReference type="GO" id="GO:0005524">
    <property type="term" value="F:ATP binding"/>
    <property type="evidence" value="ECO:0007669"/>
    <property type="project" value="UniProtKB-KW"/>
</dbReference>
<keyword evidence="2" id="KW-0813">Transport</keyword>
<accession>A0A366HWC3</accession>
<dbReference type="CDD" id="cd03230">
    <property type="entry name" value="ABC_DR_subfamily_A"/>
    <property type="match status" value="1"/>
</dbReference>